<dbReference type="RefSeq" id="WP_009074080.1">
    <property type="nucleotide sequence ID" value="NZ_JH597770.1"/>
</dbReference>
<keyword evidence="2" id="KW-1185">Reference proteome</keyword>
<dbReference type="EMBL" id="JH597770">
    <property type="protein sequence ID" value="EHP68051.1"/>
    <property type="molecule type" value="Genomic_DNA"/>
</dbReference>
<organism evidence="1 2">
    <name type="scientific">Metallosphaera yellowstonensis MK1</name>
    <dbReference type="NCBI Taxonomy" id="671065"/>
    <lineage>
        <taxon>Archaea</taxon>
        <taxon>Thermoproteota</taxon>
        <taxon>Thermoprotei</taxon>
        <taxon>Sulfolobales</taxon>
        <taxon>Sulfolobaceae</taxon>
        <taxon>Metallosphaera</taxon>
    </lineage>
</organism>
<reference evidence="1 2" key="1">
    <citation type="submission" date="2012-01" db="EMBL/GenBank/DDBJ databases">
        <title>Improved High-Quality Draft sequence of Metallosphaera yellowstonensis MK1.</title>
        <authorList>
            <consortium name="US DOE Joint Genome Institute"/>
            <person name="Lucas S."/>
            <person name="Han J."/>
            <person name="Cheng J.-F."/>
            <person name="Goodwin L."/>
            <person name="Pitluck S."/>
            <person name="Peters L."/>
            <person name="Teshima H."/>
            <person name="Detter J.C."/>
            <person name="Han C."/>
            <person name="Tapia R."/>
            <person name="Land M."/>
            <person name="Hauser L."/>
            <person name="Kyrpides N."/>
            <person name="Kozubal M."/>
            <person name="Macur R.E."/>
            <person name="Jay Z."/>
            <person name="Inskeep W."/>
            <person name="Woyke T."/>
        </authorList>
    </citation>
    <scope>NUCLEOTIDE SEQUENCE [LARGE SCALE GENOMIC DNA]</scope>
    <source>
        <strain evidence="1 2">MK1</strain>
    </source>
</reference>
<dbReference type="AlphaFoldDB" id="H2C7C5"/>
<evidence type="ECO:0000313" key="2">
    <source>
        <dbReference type="Proteomes" id="UP000003980"/>
    </source>
</evidence>
<sequence>MIKGERYEAEDQVSFRPLVHGCTVKETIHAVRTTYLSREVLRLYNVVRTP</sequence>
<dbReference type="HOGENOM" id="CLU_3113145_0_0_2"/>
<name>H2C7C5_9CREN</name>
<protein>
    <submittedName>
        <fullName evidence="1">Uncharacterized protein</fullName>
    </submittedName>
</protein>
<dbReference type="Proteomes" id="UP000003980">
    <property type="component" value="Unassembled WGS sequence"/>
</dbReference>
<accession>H2C7C5</accession>
<gene>
    <name evidence="1" type="ORF">MetMK1DRAFT_00024740</name>
</gene>
<proteinExistence type="predicted"/>
<evidence type="ECO:0000313" key="1">
    <source>
        <dbReference type="EMBL" id="EHP68051.1"/>
    </source>
</evidence>